<organism evidence="1 2">
    <name type="scientific">Lysobacter silvisoli</name>
    <dbReference type="NCBI Taxonomy" id="2293254"/>
    <lineage>
        <taxon>Bacteria</taxon>
        <taxon>Pseudomonadati</taxon>
        <taxon>Pseudomonadota</taxon>
        <taxon>Gammaproteobacteria</taxon>
        <taxon>Lysobacterales</taxon>
        <taxon>Lysobacteraceae</taxon>
        <taxon>Lysobacter</taxon>
    </lineage>
</organism>
<sequence>MAKKHEYRADQLQELLLQALETERGGIKIYETAVTLAVNEDLKKEWGEYLEETRTHERVLMNVFQTLGLDPEQQSPGRSVVAHQGASLVAAMEMARDQAGADAAQLVAGECVVLAETKDHLNWHLIGHLAEHGRGDEVAVLKAAFEAVESDEDHHLYHTTGWTRELWIESLGLPAVLPPPEEVKQVETAIGASRAEQARDDMVKRRH</sequence>
<reference evidence="1 2" key="1">
    <citation type="submission" date="2018-08" db="EMBL/GenBank/DDBJ databases">
        <title>Lysobacter sp. zong2l5, whole genome shotgun sequence.</title>
        <authorList>
            <person name="Zhang X."/>
            <person name="Feng G."/>
            <person name="Zhu H."/>
        </authorList>
    </citation>
    <scope>NUCLEOTIDE SEQUENCE [LARGE SCALE GENOMIC DNA]</scope>
    <source>
        <strain evidence="2">zong2l5</strain>
    </source>
</reference>
<evidence type="ECO:0008006" key="3">
    <source>
        <dbReference type="Google" id="ProtNLM"/>
    </source>
</evidence>
<dbReference type="Proteomes" id="UP000264492">
    <property type="component" value="Unassembled WGS sequence"/>
</dbReference>
<comment type="caution">
    <text evidence="1">The sequence shown here is derived from an EMBL/GenBank/DDBJ whole genome shotgun (WGS) entry which is preliminary data.</text>
</comment>
<name>A0A371K6X2_9GAMM</name>
<dbReference type="Gene3D" id="1.20.1260.10">
    <property type="match status" value="1"/>
</dbReference>
<dbReference type="AlphaFoldDB" id="A0A371K6X2"/>
<protein>
    <recommendedName>
        <fullName evidence="3">DUF892 family protein</fullName>
    </recommendedName>
</protein>
<dbReference type="EMBL" id="QTSU01000001">
    <property type="protein sequence ID" value="RDZ29686.1"/>
    <property type="molecule type" value="Genomic_DNA"/>
</dbReference>
<dbReference type="SUPFAM" id="SSF47240">
    <property type="entry name" value="Ferritin-like"/>
    <property type="match status" value="1"/>
</dbReference>
<evidence type="ECO:0000313" key="2">
    <source>
        <dbReference type="Proteomes" id="UP000264492"/>
    </source>
</evidence>
<proteinExistence type="predicted"/>
<dbReference type="OrthoDB" id="5983475at2"/>
<dbReference type="InterPro" id="IPR009078">
    <property type="entry name" value="Ferritin-like_SF"/>
</dbReference>
<gene>
    <name evidence="1" type="ORF">DX914_04090</name>
</gene>
<dbReference type="RefSeq" id="WP_115859124.1">
    <property type="nucleotide sequence ID" value="NZ_QTSU01000001.1"/>
</dbReference>
<accession>A0A371K6X2</accession>
<keyword evidence="2" id="KW-1185">Reference proteome</keyword>
<dbReference type="InterPro" id="IPR012347">
    <property type="entry name" value="Ferritin-like"/>
</dbReference>
<evidence type="ECO:0000313" key="1">
    <source>
        <dbReference type="EMBL" id="RDZ29686.1"/>
    </source>
</evidence>